<dbReference type="EMBL" id="JAVRRG010000049">
    <property type="protein sequence ID" value="KAK5092979.1"/>
    <property type="molecule type" value="Genomic_DNA"/>
</dbReference>
<sequence>MRVVDAAAATIPADSDAVVGPIPEVDVDADRPQDGNAELRLATVESACVVSAPSFAAGADRPPHTLVSELRTHDDLNLTELLHQSAPDRQIPDSHLVCKDNLTNRSITIGELRNRAGRLAHGLKRQLDCAARHRFALILPNCVEFVELYHAVLWTGGVVAPINHQLKPAEIGHGLAISRPKYILAYRAALQNIKDAVKVAADELAEKAGVDHYDPTIVTVIQKASGHLHIPDDFLDDTILPIPHYEDTTKHLATIHLSSGTTGLPKGVQLSHYNFVSNCYQLYAHDARQWHAQSRIVAYTPFVHIAMTTQPLFFGPWMGCMHHAMPAFDLETLGQIVQSTAATNIQGVATVIKALATSNITDKYDFSRVEIIQIGGAPFTDDLLDRLYKKGNWQMSFLYGMTEAAPYVAWKRVGQDVPRGAVGKIMPNIECLLRKEGTNEDADEGGPGELHIRGPNIAQGYMSVENLSVKPLTDKDGFYNTGDVCTISQDGFVSVVGRTKELIKFNGFQVSPVEMEALVQEHSLVSDAGVAALWDQDRLTELPTAYVVLKDAAAGPEVKEEQLRKINKDIDLLVSGYKKLRGGVWEVDVLPRNAQTKFLRKQFKEQRTGLNSLGKKMAVAKL</sequence>
<accession>A0ABR0KBC3</accession>
<dbReference type="PANTHER" id="PTHR24096">
    <property type="entry name" value="LONG-CHAIN-FATTY-ACID--COA LIGASE"/>
    <property type="match status" value="1"/>
</dbReference>
<dbReference type="Gene3D" id="3.30.300.30">
    <property type="match status" value="1"/>
</dbReference>
<evidence type="ECO:0000256" key="1">
    <source>
        <dbReference type="ARBA" id="ARBA00006432"/>
    </source>
</evidence>
<gene>
    <name evidence="4" type="ORF">LTR24_004638</name>
</gene>
<name>A0ABR0KBC3_9EURO</name>
<evidence type="ECO:0000256" key="2">
    <source>
        <dbReference type="ARBA" id="ARBA00022598"/>
    </source>
</evidence>
<dbReference type="InterPro" id="IPR020845">
    <property type="entry name" value="AMP-binding_CS"/>
</dbReference>
<dbReference type="Proteomes" id="UP001345013">
    <property type="component" value="Unassembled WGS sequence"/>
</dbReference>
<evidence type="ECO:0000313" key="5">
    <source>
        <dbReference type="Proteomes" id="UP001345013"/>
    </source>
</evidence>
<comment type="caution">
    <text evidence="4">The sequence shown here is derived from an EMBL/GenBank/DDBJ whole genome shotgun (WGS) entry which is preliminary data.</text>
</comment>
<keyword evidence="2" id="KW-0436">Ligase</keyword>
<dbReference type="SUPFAM" id="SSF56801">
    <property type="entry name" value="Acetyl-CoA synthetase-like"/>
    <property type="match status" value="1"/>
</dbReference>
<keyword evidence="5" id="KW-1185">Reference proteome</keyword>
<dbReference type="InterPro" id="IPR042099">
    <property type="entry name" value="ANL_N_sf"/>
</dbReference>
<proteinExistence type="inferred from homology"/>
<dbReference type="InterPro" id="IPR000873">
    <property type="entry name" value="AMP-dep_synth/lig_dom"/>
</dbReference>
<reference evidence="4 5" key="1">
    <citation type="submission" date="2023-08" db="EMBL/GenBank/DDBJ databases">
        <title>Black Yeasts Isolated from many extreme environments.</title>
        <authorList>
            <person name="Coleine C."/>
            <person name="Stajich J.E."/>
            <person name="Selbmann L."/>
        </authorList>
    </citation>
    <scope>NUCLEOTIDE SEQUENCE [LARGE SCALE GENOMIC DNA]</scope>
    <source>
        <strain evidence="4 5">CCFEE 5885</strain>
    </source>
</reference>
<dbReference type="Gene3D" id="3.40.50.12780">
    <property type="entry name" value="N-terminal domain of ligase-like"/>
    <property type="match status" value="1"/>
</dbReference>
<dbReference type="Pfam" id="PF00501">
    <property type="entry name" value="AMP-binding"/>
    <property type="match status" value="1"/>
</dbReference>
<dbReference type="InterPro" id="IPR045851">
    <property type="entry name" value="AMP-bd_C_sf"/>
</dbReference>
<feature type="domain" description="AMP-dependent synthetase/ligase" evidence="3">
    <location>
        <begin position="102"/>
        <end position="461"/>
    </location>
</feature>
<comment type="similarity">
    <text evidence="1">Belongs to the ATP-dependent AMP-binding enzyme family.</text>
</comment>
<protein>
    <recommendedName>
        <fullName evidence="3">AMP-dependent synthetase/ligase domain-containing protein</fullName>
    </recommendedName>
</protein>
<dbReference type="PANTHER" id="PTHR24096:SF149">
    <property type="entry name" value="AMP-BINDING DOMAIN-CONTAINING PROTEIN-RELATED"/>
    <property type="match status" value="1"/>
</dbReference>
<dbReference type="PROSITE" id="PS00455">
    <property type="entry name" value="AMP_BINDING"/>
    <property type="match status" value="1"/>
</dbReference>
<evidence type="ECO:0000313" key="4">
    <source>
        <dbReference type="EMBL" id="KAK5092979.1"/>
    </source>
</evidence>
<organism evidence="4 5">
    <name type="scientific">Lithohypha guttulata</name>
    <dbReference type="NCBI Taxonomy" id="1690604"/>
    <lineage>
        <taxon>Eukaryota</taxon>
        <taxon>Fungi</taxon>
        <taxon>Dikarya</taxon>
        <taxon>Ascomycota</taxon>
        <taxon>Pezizomycotina</taxon>
        <taxon>Eurotiomycetes</taxon>
        <taxon>Chaetothyriomycetidae</taxon>
        <taxon>Chaetothyriales</taxon>
        <taxon>Trichomeriaceae</taxon>
        <taxon>Lithohypha</taxon>
    </lineage>
</organism>
<evidence type="ECO:0000259" key="3">
    <source>
        <dbReference type="Pfam" id="PF00501"/>
    </source>
</evidence>